<dbReference type="EMBL" id="JHEG04000001">
    <property type="protein sequence ID" value="KAF3887649.1"/>
    <property type="molecule type" value="Genomic_DNA"/>
</dbReference>
<dbReference type="Proteomes" id="UP000029738">
    <property type="component" value="Unassembled WGS sequence"/>
</dbReference>
<dbReference type="EMBL" id="JHEG02000019">
    <property type="protein sequence ID" value="KIE13351.1"/>
    <property type="molecule type" value="Genomic_DNA"/>
</dbReference>
<organism evidence="3">
    <name type="scientific">Tolypothrix bouteillei VB521301</name>
    <dbReference type="NCBI Taxonomy" id="1479485"/>
    <lineage>
        <taxon>Bacteria</taxon>
        <taxon>Bacillati</taxon>
        <taxon>Cyanobacteriota</taxon>
        <taxon>Cyanophyceae</taxon>
        <taxon>Nostocales</taxon>
        <taxon>Tolypothrichaceae</taxon>
        <taxon>Tolypothrix</taxon>
    </lineage>
</organism>
<dbReference type="STRING" id="1479485.DA73_0208375"/>
<protein>
    <submittedName>
        <fullName evidence="3">Uncharacterized protein</fullName>
    </submittedName>
</protein>
<dbReference type="OrthoDB" id="466517at2"/>
<sequence length="169" mass="19167">MKVSLFQISCMFVIAYFNQFFVNLLLTSPIYNSSFVMAAEKPKQSQSVQITQVNLLAREEKRLPVGQQPTPNRDIGFASVFLRLENPQEANYQITIQKIKIVNVSNGQSQNFSYSPQKITMRPLENSEQAFHLKNKTGYVGTDKVKAVVIYQIGEQVNTMTSAPVKVER</sequence>
<reference evidence="3" key="1">
    <citation type="journal article" date="2015" name="Genome Announc.">
        <title>Draft Genome Sequence of Tolypothrix boutellei Strain VB521301.</title>
        <authorList>
            <person name="Chandrababunaidu M.M."/>
            <person name="Singh D."/>
            <person name="Sen D."/>
            <person name="Bhan S."/>
            <person name="Das S."/>
            <person name="Gupta A."/>
            <person name="Adhikary S.P."/>
            <person name="Tripathy S."/>
        </authorList>
    </citation>
    <scope>NUCLEOTIDE SEQUENCE</scope>
    <source>
        <strain evidence="3">VB521301</strain>
    </source>
</reference>
<keyword evidence="1" id="KW-1133">Transmembrane helix</keyword>
<gene>
    <name evidence="3" type="ORF">DA73_0208375</name>
    <name evidence="2" type="ORF">DA73_0400020780</name>
</gene>
<evidence type="ECO:0000313" key="3">
    <source>
        <dbReference type="EMBL" id="KIE13351.1"/>
    </source>
</evidence>
<dbReference type="AlphaFoldDB" id="A0A0C1NKH6"/>
<name>A0A0C1NKH6_9CYAN</name>
<evidence type="ECO:0000256" key="1">
    <source>
        <dbReference type="SAM" id="Phobius"/>
    </source>
</evidence>
<reference evidence="2" key="2">
    <citation type="submission" date="2019-11" db="EMBL/GenBank/DDBJ databases">
        <title>Improved Assembly of Tolypothrix boutellei genome.</title>
        <authorList>
            <person name="Sarangi A.N."/>
            <person name="Mukherjee M."/>
            <person name="Ghosh S."/>
            <person name="Singh D."/>
            <person name="Das A."/>
            <person name="Kant S."/>
            <person name="Prusty A."/>
            <person name="Tripathy S."/>
        </authorList>
    </citation>
    <scope>NUCLEOTIDE SEQUENCE</scope>
    <source>
        <strain evidence="2">VB521301</strain>
    </source>
</reference>
<proteinExistence type="predicted"/>
<comment type="caution">
    <text evidence="3">The sequence shown here is derived from an EMBL/GenBank/DDBJ whole genome shotgun (WGS) entry which is preliminary data.</text>
</comment>
<feature type="transmembrane region" description="Helical" evidence="1">
    <location>
        <begin position="6"/>
        <end position="26"/>
    </location>
</feature>
<keyword evidence="1" id="KW-0812">Transmembrane</keyword>
<keyword evidence="1" id="KW-0472">Membrane</keyword>
<evidence type="ECO:0000313" key="2">
    <source>
        <dbReference type="EMBL" id="KAF3887649.1"/>
    </source>
</evidence>
<evidence type="ECO:0000313" key="4">
    <source>
        <dbReference type="Proteomes" id="UP000029738"/>
    </source>
</evidence>
<keyword evidence="4" id="KW-1185">Reference proteome</keyword>
<accession>A0A0C1NKH6</accession>